<dbReference type="EMBL" id="MN739736">
    <property type="protein sequence ID" value="QHT23964.1"/>
    <property type="molecule type" value="Genomic_DNA"/>
</dbReference>
<evidence type="ECO:0000313" key="1">
    <source>
        <dbReference type="EMBL" id="QHT23964.1"/>
    </source>
</evidence>
<protein>
    <submittedName>
        <fullName evidence="1">Uncharacterized protein</fullName>
    </submittedName>
</protein>
<name>A0A6C0E4I3_9ZZZZ</name>
<dbReference type="AlphaFoldDB" id="A0A6C0E4I3"/>
<reference evidence="1" key="1">
    <citation type="journal article" date="2020" name="Nature">
        <title>Giant virus diversity and host interactions through global metagenomics.</title>
        <authorList>
            <person name="Schulz F."/>
            <person name="Roux S."/>
            <person name="Paez-Espino D."/>
            <person name="Jungbluth S."/>
            <person name="Walsh D.A."/>
            <person name="Denef V.J."/>
            <person name="McMahon K.D."/>
            <person name="Konstantinidis K.T."/>
            <person name="Eloe-Fadrosh E.A."/>
            <person name="Kyrpides N.C."/>
            <person name="Woyke T."/>
        </authorList>
    </citation>
    <scope>NUCLEOTIDE SEQUENCE</scope>
    <source>
        <strain evidence="1">GVMAG-M-3300023179-132</strain>
    </source>
</reference>
<sequence length="128" mass="14814">MGYTLNWKRHNASDIAWSNSAKIIRRLLDPLTKLEVYEWGFAFTYDNDDNSICCISRDDNITFTKPNDEITPDLMRALIIMTEFGIISEVGHSHLDMSDYIYALNDVNSKHPLVSYDIQYAHFTSNND</sequence>
<accession>A0A6C0E4I3</accession>
<organism evidence="1">
    <name type="scientific">viral metagenome</name>
    <dbReference type="NCBI Taxonomy" id="1070528"/>
    <lineage>
        <taxon>unclassified sequences</taxon>
        <taxon>metagenomes</taxon>
        <taxon>organismal metagenomes</taxon>
    </lineage>
</organism>
<proteinExistence type="predicted"/>